<organism evidence="2 3">
    <name type="scientific">Amniculicola lignicola CBS 123094</name>
    <dbReference type="NCBI Taxonomy" id="1392246"/>
    <lineage>
        <taxon>Eukaryota</taxon>
        <taxon>Fungi</taxon>
        <taxon>Dikarya</taxon>
        <taxon>Ascomycota</taxon>
        <taxon>Pezizomycotina</taxon>
        <taxon>Dothideomycetes</taxon>
        <taxon>Pleosporomycetidae</taxon>
        <taxon>Pleosporales</taxon>
        <taxon>Amniculicolaceae</taxon>
        <taxon>Amniculicola</taxon>
    </lineage>
</organism>
<evidence type="ECO:0000313" key="3">
    <source>
        <dbReference type="Proteomes" id="UP000799779"/>
    </source>
</evidence>
<name>A0A6A5WFG8_9PLEO</name>
<reference evidence="2" key="1">
    <citation type="journal article" date="2020" name="Stud. Mycol.">
        <title>101 Dothideomycetes genomes: a test case for predicting lifestyles and emergence of pathogens.</title>
        <authorList>
            <person name="Haridas S."/>
            <person name="Albert R."/>
            <person name="Binder M."/>
            <person name="Bloem J."/>
            <person name="Labutti K."/>
            <person name="Salamov A."/>
            <person name="Andreopoulos B."/>
            <person name="Baker S."/>
            <person name="Barry K."/>
            <person name="Bills G."/>
            <person name="Bluhm B."/>
            <person name="Cannon C."/>
            <person name="Castanera R."/>
            <person name="Culley D."/>
            <person name="Daum C."/>
            <person name="Ezra D."/>
            <person name="Gonzalez J."/>
            <person name="Henrissat B."/>
            <person name="Kuo A."/>
            <person name="Liang C."/>
            <person name="Lipzen A."/>
            <person name="Lutzoni F."/>
            <person name="Magnuson J."/>
            <person name="Mondo S."/>
            <person name="Nolan M."/>
            <person name="Ohm R."/>
            <person name="Pangilinan J."/>
            <person name="Park H.-J."/>
            <person name="Ramirez L."/>
            <person name="Alfaro M."/>
            <person name="Sun H."/>
            <person name="Tritt A."/>
            <person name="Yoshinaga Y."/>
            <person name="Zwiers L.-H."/>
            <person name="Turgeon B."/>
            <person name="Goodwin S."/>
            <person name="Spatafora J."/>
            <person name="Crous P."/>
            <person name="Grigoriev I."/>
        </authorList>
    </citation>
    <scope>NUCLEOTIDE SEQUENCE</scope>
    <source>
        <strain evidence="2">CBS 123094</strain>
    </source>
</reference>
<evidence type="ECO:0000256" key="1">
    <source>
        <dbReference type="SAM" id="SignalP"/>
    </source>
</evidence>
<proteinExistence type="predicted"/>
<gene>
    <name evidence="2" type="ORF">P154DRAFT_576042</name>
</gene>
<keyword evidence="1" id="KW-0732">Signal</keyword>
<evidence type="ECO:0000313" key="2">
    <source>
        <dbReference type="EMBL" id="KAF2000362.1"/>
    </source>
</evidence>
<protein>
    <submittedName>
        <fullName evidence="2">Uncharacterized protein</fullName>
    </submittedName>
</protein>
<keyword evidence="3" id="KW-1185">Reference proteome</keyword>
<accession>A0A6A5WFG8</accession>
<dbReference type="EMBL" id="ML977589">
    <property type="protein sequence ID" value="KAF2000362.1"/>
    <property type="molecule type" value="Genomic_DNA"/>
</dbReference>
<dbReference type="AlphaFoldDB" id="A0A6A5WFG8"/>
<dbReference type="Proteomes" id="UP000799779">
    <property type="component" value="Unassembled WGS sequence"/>
</dbReference>
<feature type="chain" id="PRO_5025335869" evidence="1">
    <location>
        <begin position="21"/>
        <end position="202"/>
    </location>
</feature>
<sequence>MYLRYSILLSIFFLSSLTLQAPLSTFSNRRENSGSCATKIVQPMPIDPREDKDKNMNYFGFIDATKELCHRVTHMGDRNARARVAMERKLTLILKRQDKNNLESGPRVYLPDGNPGEIECKIFTYCFDMSVENHHVHVVTEHLCIEYINNITRTDVLNCRDKDGKNTRGGTFKLAWPEVTYHAYVTQDYDAKNDELFPKQDE</sequence>
<feature type="signal peptide" evidence="1">
    <location>
        <begin position="1"/>
        <end position="20"/>
    </location>
</feature>